<keyword evidence="1" id="KW-0695">RNA-directed DNA polymerase</keyword>
<gene>
    <name evidence="1" type="ORF">EPI10_001556</name>
</gene>
<dbReference type="AlphaFoldDB" id="A0A5B6VBC8"/>
<accession>A0A5B6VBC8</accession>
<evidence type="ECO:0000313" key="2">
    <source>
        <dbReference type="Proteomes" id="UP000325315"/>
    </source>
</evidence>
<sequence length="212" mass="24572">MRSKIQIGRDLSVRIANNTEKYLGLPRMVGRRKKNAFVEIKERFLTKVKLEHPQPFHRRKEELRVLITSFIMSRVGEHYVWNFLCSPKAYGGIGFRDLSNFNKALLAKQGCKLIPDPICLLAQVMKATYYPCSDFLKAEFGTHPSFTWRSKWGTRNILESGVGWRIGDGKSRYTMVEELINPDSITWKEEVLRSLFDEDQAKMIRTIPLGNT</sequence>
<dbReference type="EMBL" id="SMMG02000007">
    <property type="protein sequence ID" value="KAA3466465.1"/>
    <property type="molecule type" value="Genomic_DNA"/>
</dbReference>
<dbReference type="Proteomes" id="UP000325315">
    <property type="component" value="Unassembled WGS sequence"/>
</dbReference>
<dbReference type="OrthoDB" id="1001318at2759"/>
<name>A0A5B6VBC8_9ROSI</name>
<keyword evidence="1" id="KW-0548">Nucleotidyltransferase</keyword>
<evidence type="ECO:0000313" key="1">
    <source>
        <dbReference type="EMBL" id="KAA3466465.1"/>
    </source>
</evidence>
<protein>
    <submittedName>
        <fullName evidence="1">Reverse transcriptase</fullName>
    </submittedName>
</protein>
<organism evidence="1 2">
    <name type="scientific">Gossypium australe</name>
    <dbReference type="NCBI Taxonomy" id="47621"/>
    <lineage>
        <taxon>Eukaryota</taxon>
        <taxon>Viridiplantae</taxon>
        <taxon>Streptophyta</taxon>
        <taxon>Embryophyta</taxon>
        <taxon>Tracheophyta</taxon>
        <taxon>Spermatophyta</taxon>
        <taxon>Magnoliopsida</taxon>
        <taxon>eudicotyledons</taxon>
        <taxon>Gunneridae</taxon>
        <taxon>Pentapetalae</taxon>
        <taxon>rosids</taxon>
        <taxon>malvids</taxon>
        <taxon>Malvales</taxon>
        <taxon>Malvaceae</taxon>
        <taxon>Malvoideae</taxon>
        <taxon>Gossypium</taxon>
    </lineage>
</organism>
<dbReference type="GO" id="GO:0003964">
    <property type="term" value="F:RNA-directed DNA polymerase activity"/>
    <property type="evidence" value="ECO:0007669"/>
    <property type="project" value="UniProtKB-KW"/>
</dbReference>
<proteinExistence type="predicted"/>
<keyword evidence="1" id="KW-0808">Transferase</keyword>
<comment type="caution">
    <text evidence="1">The sequence shown here is derived from an EMBL/GenBank/DDBJ whole genome shotgun (WGS) entry which is preliminary data.</text>
</comment>
<keyword evidence="2" id="KW-1185">Reference proteome</keyword>
<reference evidence="2" key="1">
    <citation type="journal article" date="2019" name="Plant Biotechnol. J.">
        <title>Genome sequencing of the Australian wild diploid species Gossypium australe highlights disease resistance and delayed gland morphogenesis.</title>
        <authorList>
            <person name="Cai Y."/>
            <person name="Cai X."/>
            <person name="Wang Q."/>
            <person name="Wang P."/>
            <person name="Zhang Y."/>
            <person name="Cai C."/>
            <person name="Xu Y."/>
            <person name="Wang K."/>
            <person name="Zhou Z."/>
            <person name="Wang C."/>
            <person name="Geng S."/>
            <person name="Li B."/>
            <person name="Dong Q."/>
            <person name="Hou Y."/>
            <person name="Wang H."/>
            <person name="Ai P."/>
            <person name="Liu Z."/>
            <person name="Yi F."/>
            <person name="Sun M."/>
            <person name="An G."/>
            <person name="Cheng J."/>
            <person name="Zhang Y."/>
            <person name="Shi Q."/>
            <person name="Xie Y."/>
            <person name="Shi X."/>
            <person name="Chang Y."/>
            <person name="Huang F."/>
            <person name="Chen Y."/>
            <person name="Hong S."/>
            <person name="Mi L."/>
            <person name="Sun Q."/>
            <person name="Zhang L."/>
            <person name="Zhou B."/>
            <person name="Peng R."/>
            <person name="Zhang X."/>
            <person name="Liu F."/>
        </authorList>
    </citation>
    <scope>NUCLEOTIDE SEQUENCE [LARGE SCALE GENOMIC DNA]</scope>
    <source>
        <strain evidence="2">cv. PA1801</strain>
    </source>
</reference>